<comment type="caution">
    <text evidence="1">The sequence shown here is derived from an EMBL/GenBank/DDBJ whole genome shotgun (WGS) entry which is preliminary data.</text>
</comment>
<dbReference type="InterPro" id="IPR052999">
    <property type="entry name" value="PTS1_Protein"/>
</dbReference>
<reference evidence="1 2" key="1">
    <citation type="journal article" date="2018" name="IMA Fungus">
        <title>IMA Genome-F 10: Nine draft genome sequences of Claviceps purpurea s.lat., including C. arundinis, C. humidiphila, and C. cf. spartinae, pseudomolecules for the pitch canker pathogen Fusarium circinatum, draft genome of Davidsoniella eucalypti, Grosmannia galeiformis, Quambalaria eucalypti, and Teratosphaeria destructans.</title>
        <authorList>
            <person name="Wingfield B.D."/>
            <person name="Liu M."/>
            <person name="Nguyen H.D."/>
            <person name="Lane F.A."/>
            <person name="Morgan S.W."/>
            <person name="De Vos L."/>
            <person name="Wilken P.M."/>
            <person name="Duong T.A."/>
            <person name="Aylward J."/>
            <person name="Coetzee M.P."/>
            <person name="Dadej K."/>
            <person name="De Beer Z.W."/>
            <person name="Findlay W."/>
            <person name="Havenga M."/>
            <person name="Kolarik M."/>
            <person name="Menzies J.G."/>
            <person name="Naidoo K."/>
            <person name="Pochopski O."/>
            <person name="Shoukouhi P."/>
            <person name="Santana Q.C."/>
            <person name="Seifert K.A."/>
            <person name="Soal N."/>
            <person name="Steenkamp E.T."/>
            <person name="Tatham C.T."/>
            <person name="van der Nest M.A."/>
            <person name="Wingfield M.J."/>
        </authorList>
    </citation>
    <scope>NUCLEOTIDE SEQUENCE [LARGE SCALE GENOMIC DNA]</scope>
    <source>
        <strain evidence="1">CMW44962</strain>
    </source>
</reference>
<proteinExistence type="predicted"/>
<dbReference type="Gene3D" id="1.20.1290.10">
    <property type="entry name" value="AhpD-like"/>
    <property type="match status" value="1"/>
</dbReference>
<dbReference type="SUPFAM" id="SSF69118">
    <property type="entry name" value="AhpD-like"/>
    <property type="match status" value="1"/>
</dbReference>
<sequence length="244" mass="27437">MPSVDQAFFDKLASVYHGQNPDWPWYVYAALVFQINDKMDLVGETWRAAHDRAQDQDKQFLVARKLREGLLKASVLVGFPLGINALTTLRQHIKHAAPHLEDRLDQDKSLRSSLQRPEKDKRGKEFFTAVYAQHTDKVLHNMSVASGGDLSEFAINAVYGDLMAETSRLDMKETTLLEFVACYASAGSVGVQAKSHMYGCHNVGNTRAEILAAVEICRLVEAQLGVVKGRREEEYRWLAKAEGW</sequence>
<organism evidence="1 2">
    <name type="scientific">Teratosphaeria destructans</name>
    <dbReference type="NCBI Taxonomy" id="418781"/>
    <lineage>
        <taxon>Eukaryota</taxon>
        <taxon>Fungi</taxon>
        <taxon>Dikarya</taxon>
        <taxon>Ascomycota</taxon>
        <taxon>Pezizomycotina</taxon>
        <taxon>Dothideomycetes</taxon>
        <taxon>Dothideomycetidae</taxon>
        <taxon>Mycosphaerellales</taxon>
        <taxon>Teratosphaeriaceae</taxon>
        <taxon>Teratosphaeria</taxon>
    </lineage>
</organism>
<accession>A0A9W7W6Z7</accession>
<evidence type="ECO:0008006" key="3">
    <source>
        <dbReference type="Google" id="ProtNLM"/>
    </source>
</evidence>
<dbReference type="EMBL" id="RIBY02000125">
    <property type="protein sequence ID" value="KAH9845166.1"/>
    <property type="molecule type" value="Genomic_DNA"/>
</dbReference>
<protein>
    <recommendedName>
        <fullName evidence="3">Carboxymuconolactone decarboxylase-like domain-containing protein</fullName>
    </recommendedName>
</protein>
<evidence type="ECO:0000313" key="1">
    <source>
        <dbReference type="EMBL" id="KAH9845166.1"/>
    </source>
</evidence>
<keyword evidence="2" id="KW-1185">Reference proteome</keyword>
<dbReference type="PANTHER" id="PTHR28180:SF2">
    <property type="entry name" value="PEROXISOMAL PROTEIN 2"/>
    <property type="match status" value="1"/>
</dbReference>
<dbReference type="AlphaFoldDB" id="A0A9W7W6Z7"/>
<dbReference type="PANTHER" id="PTHR28180">
    <property type="entry name" value="CONSERVED MITOCHONDRIAL PROTEIN-RELATED"/>
    <property type="match status" value="1"/>
</dbReference>
<name>A0A9W7W6Z7_9PEZI</name>
<dbReference type="InterPro" id="IPR029032">
    <property type="entry name" value="AhpD-like"/>
</dbReference>
<dbReference type="Proteomes" id="UP001138500">
    <property type="component" value="Unassembled WGS sequence"/>
</dbReference>
<reference evidence="1 2" key="2">
    <citation type="journal article" date="2021" name="Curr. Genet.">
        <title>Genetic response to nitrogen starvation in the aggressive Eucalyptus foliar pathogen Teratosphaeria destructans.</title>
        <authorList>
            <person name="Havenga M."/>
            <person name="Wingfield B.D."/>
            <person name="Wingfield M.J."/>
            <person name="Dreyer L.L."/>
            <person name="Roets F."/>
            <person name="Aylward J."/>
        </authorList>
    </citation>
    <scope>NUCLEOTIDE SEQUENCE [LARGE SCALE GENOMIC DNA]</scope>
    <source>
        <strain evidence="1">CMW44962</strain>
    </source>
</reference>
<dbReference type="OrthoDB" id="5537330at2759"/>
<gene>
    <name evidence="1" type="ORF">Tdes44962_MAKER06810</name>
</gene>
<evidence type="ECO:0000313" key="2">
    <source>
        <dbReference type="Proteomes" id="UP001138500"/>
    </source>
</evidence>